<accession>A0A1Y1UAB2</accession>
<keyword evidence="5" id="KW-1185">Reference proteome</keyword>
<dbReference type="STRING" id="4999.A0A1Y1UAB2"/>
<dbReference type="AlphaFoldDB" id="A0A1Y1UAB2"/>
<dbReference type="PROSITE" id="PS50404">
    <property type="entry name" value="GST_NTER"/>
    <property type="match status" value="1"/>
</dbReference>
<protein>
    <recommendedName>
        <fullName evidence="6">Glutathione S-transferase</fullName>
    </recommendedName>
</protein>
<feature type="domain" description="GST C-terminal" evidence="3">
    <location>
        <begin position="103"/>
        <end position="238"/>
    </location>
</feature>
<evidence type="ECO:0000256" key="1">
    <source>
        <dbReference type="ARBA" id="ARBA00007409"/>
    </source>
</evidence>
<dbReference type="Gene3D" id="3.40.30.10">
    <property type="entry name" value="Glutaredoxin"/>
    <property type="match status" value="1"/>
</dbReference>
<dbReference type="Pfam" id="PF13417">
    <property type="entry name" value="GST_N_3"/>
    <property type="match status" value="1"/>
</dbReference>
<dbReference type="InParanoid" id="A0A1Y1UAB2"/>
<dbReference type="SFLD" id="SFLDS00019">
    <property type="entry name" value="Glutathione_Transferase_(cytos"/>
    <property type="match status" value="1"/>
</dbReference>
<dbReference type="FunCoup" id="A0A1Y1UAB2">
    <property type="interactions" value="256"/>
</dbReference>
<dbReference type="InterPro" id="IPR004045">
    <property type="entry name" value="Glutathione_S-Trfase_N"/>
</dbReference>
<dbReference type="Gene3D" id="1.20.1050.10">
    <property type="match status" value="1"/>
</dbReference>
<evidence type="ECO:0000259" key="3">
    <source>
        <dbReference type="PROSITE" id="PS50405"/>
    </source>
</evidence>
<dbReference type="RefSeq" id="XP_021868747.1">
    <property type="nucleotide sequence ID" value="XM_022016869.1"/>
</dbReference>
<evidence type="ECO:0000259" key="2">
    <source>
        <dbReference type="PROSITE" id="PS50404"/>
    </source>
</evidence>
<reference evidence="4 5" key="1">
    <citation type="submission" date="2017-03" db="EMBL/GenBank/DDBJ databases">
        <title>Widespread Adenine N6-methylation of Active Genes in Fungi.</title>
        <authorList>
            <consortium name="DOE Joint Genome Institute"/>
            <person name="Mondo S.J."/>
            <person name="Dannebaum R.O."/>
            <person name="Kuo R.C."/>
            <person name="Louie K.B."/>
            <person name="Bewick A.J."/>
            <person name="Labutti K."/>
            <person name="Haridas S."/>
            <person name="Kuo A."/>
            <person name="Salamov A."/>
            <person name="Ahrendt S.R."/>
            <person name="Lau R."/>
            <person name="Bowen B.P."/>
            <person name="Lipzen A."/>
            <person name="Sullivan W."/>
            <person name="Andreopoulos W.B."/>
            <person name="Clum A."/>
            <person name="Lindquist E."/>
            <person name="Daum C."/>
            <person name="Northen T.R."/>
            <person name="Ramamoorthy G."/>
            <person name="Schmitz R.J."/>
            <person name="Gryganskyi A."/>
            <person name="Culley D."/>
            <person name="Magnuson J."/>
            <person name="James T.Y."/>
            <person name="O'Malley M.A."/>
            <person name="Stajich J.E."/>
            <person name="Spatafora J.W."/>
            <person name="Visel A."/>
            <person name="Grigoriev I.V."/>
        </authorList>
    </citation>
    <scope>NUCLEOTIDE SEQUENCE [LARGE SCALE GENOMIC DNA]</scope>
    <source>
        <strain evidence="4 5">NRRL Y-17943</strain>
    </source>
</reference>
<dbReference type="PANTHER" id="PTHR44051:SF9">
    <property type="entry name" value="GLUTATHIONE S-TRANSFERASE 1"/>
    <property type="match status" value="1"/>
</dbReference>
<dbReference type="InterPro" id="IPR036249">
    <property type="entry name" value="Thioredoxin-like_sf"/>
</dbReference>
<evidence type="ECO:0000313" key="4">
    <source>
        <dbReference type="EMBL" id="ORX34484.1"/>
    </source>
</evidence>
<feature type="domain" description="GST N-terminal" evidence="2">
    <location>
        <begin position="2"/>
        <end position="83"/>
    </location>
</feature>
<dbReference type="InterPro" id="IPR036282">
    <property type="entry name" value="Glutathione-S-Trfase_C_sf"/>
</dbReference>
<dbReference type="SUPFAM" id="SSF47616">
    <property type="entry name" value="GST C-terminal domain-like"/>
    <property type="match status" value="1"/>
</dbReference>
<gene>
    <name evidence="4" type="ORF">BD324DRAFT_636109</name>
</gene>
<organism evidence="4 5">
    <name type="scientific">Kockovaella imperatae</name>
    <dbReference type="NCBI Taxonomy" id="4999"/>
    <lineage>
        <taxon>Eukaryota</taxon>
        <taxon>Fungi</taxon>
        <taxon>Dikarya</taxon>
        <taxon>Basidiomycota</taxon>
        <taxon>Agaricomycotina</taxon>
        <taxon>Tremellomycetes</taxon>
        <taxon>Tremellales</taxon>
        <taxon>Cuniculitremaceae</taxon>
        <taxon>Kockovaella</taxon>
    </lineage>
</organism>
<dbReference type="PANTHER" id="PTHR44051">
    <property type="entry name" value="GLUTATHIONE S-TRANSFERASE-RELATED"/>
    <property type="match status" value="1"/>
</dbReference>
<dbReference type="CDD" id="cd03046">
    <property type="entry name" value="GST_N_GTT1_like"/>
    <property type="match status" value="1"/>
</dbReference>
<dbReference type="PROSITE" id="PS50405">
    <property type="entry name" value="GST_CTER"/>
    <property type="match status" value="1"/>
</dbReference>
<proteinExistence type="inferred from homology"/>
<evidence type="ECO:0008006" key="6">
    <source>
        <dbReference type="Google" id="ProtNLM"/>
    </source>
</evidence>
<comment type="similarity">
    <text evidence="1">Belongs to the GST superfamily.</text>
</comment>
<sequence length="238" mass="26526">MASQITLHHLNASRSTRIFWVLEELGQPYDVRVHFRGPTRQAPQTLKDVTPFGKAPAVELDGELLVESGYIIDRILDLFPPGSDVESVPSNNSKFWSHYCEGSLVNYFQMSATLQITSAGWTSGAIGDLDEAGKAGVKKYANFLNETLIRGEITKNLGQMEKFLAEHPGKYLSGTDKPGSGDFQVFFPIYSLLEGTRKGVYEIGPATQAWWKMVMARPAAKRALERQNEEEERAKAKI</sequence>
<evidence type="ECO:0000313" key="5">
    <source>
        <dbReference type="Proteomes" id="UP000193218"/>
    </source>
</evidence>
<dbReference type="EMBL" id="NBSH01000014">
    <property type="protein sequence ID" value="ORX34484.1"/>
    <property type="molecule type" value="Genomic_DNA"/>
</dbReference>
<dbReference type="SUPFAM" id="SSF52833">
    <property type="entry name" value="Thioredoxin-like"/>
    <property type="match status" value="1"/>
</dbReference>
<dbReference type="Proteomes" id="UP000193218">
    <property type="component" value="Unassembled WGS sequence"/>
</dbReference>
<dbReference type="InterPro" id="IPR040079">
    <property type="entry name" value="Glutathione_S-Trfase"/>
</dbReference>
<name>A0A1Y1UAB2_9TREE</name>
<dbReference type="GeneID" id="33558678"/>
<dbReference type="InterPro" id="IPR010987">
    <property type="entry name" value="Glutathione-S-Trfase_C-like"/>
</dbReference>
<dbReference type="OrthoDB" id="2098326at2759"/>
<comment type="caution">
    <text evidence="4">The sequence shown here is derived from an EMBL/GenBank/DDBJ whole genome shotgun (WGS) entry which is preliminary data.</text>
</comment>